<reference evidence="3" key="1">
    <citation type="submission" date="2016-10" db="EMBL/GenBank/DDBJ databases">
        <authorList>
            <person name="Varghese N."/>
            <person name="Submissions S."/>
        </authorList>
    </citation>
    <scope>NUCLEOTIDE SEQUENCE [LARGE SCALE GENOMIC DNA]</scope>
    <source>
        <strain evidence="3">XBD1002</strain>
    </source>
</reference>
<keyword evidence="1" id="KW-1133">Transmembrane helix</keyword>
<dbReference type="Proteomes" id="UP000182737">
    <property type="component" value="Unassembled WGS sequence"/>
</dbReference>
<organism evidence="2 3">
    <name type="scientific">Treponema bryantii</name>
    <dbReference type="NCBI Taxonomy" id="163"/>
    <lineage>
        <taxon>Bacteria</taxon>
        <taxon>Pseudomonadati</taxon>
        <taxon>Spirochaetota</taxon>
        <taxon>Spirochaetia</taxon>
        <taxon>Spirochaetales</taxon>
        <taxon>Treponemataceae</taxon>
        <taxon>Treponema</taxon>
    </lineage>
</organism>
<keyword evidence="1" id="KW-0812">Transmembrane</keyword>
<sequence length="99" mass="11020">MNNQKFFRLLRTVALISAISLFAALTFEAFYTGHEAVCHEEDCPICLVLQIIHSTEKIGQNAVLTSVEFTNIFFINVIILSALLLAPATLVKQKVKLVI</sequence>
<accession>A0A1I3K1C5</accession>
<keyword evidence="3" id="KW-1185">Reference proteome</keyword>
<evidence type="ECO:0000313" key="3">
    <source>
        <dbReference type="Proteomes" id="UP000182737"/>
    </source>
</evidence>
<dbReference type="RefSeq" id="WP_074931133.1">
    <property type="nucleotide sequence ID" value="NZ_FORI01000004.1"/>
</dbReference>
<evidence type="ECO:0000256" key="1">
    <source>
        <dbReference type="SAM" id="Phobius"/>
    </source>
</evidence>
<protein>
    <submittedName>
        <fullName evidence="2">Uncharacterized protein</fullName>
    </submittedName>
</protein>
<dbReference type="AlphaFoldDB" id="A0A1I3K1C5"/>
<name>A0A1I3K1C5_9SPIR</name>
<dbReference type="OrthoDB" id="362327at2"/>
<feature type="transmembrane region" description="Helical" evidence="1">
    <location>
        <begin position="72"/>
        <end position="91"/>
    </location>
</feature>
<keyword evidence="1" id="KW-0472">Membrane</keyword>
<proteinExistence type="predicted"/>
<dbReference type="EMBL" id="FORI01000004">
    <property type="protein sequence ID" value="SFI66292.1"/>
    <property type="molecule type" value="Genomic_DNA"/>
</dbReference>
<evidence type="ECO:0000313" key="2">
    <source>
        <dbReference type="EMBL" id="SFI66292.1"/>
    </source>
</evidence>
<feature type="transmembrane region" description="Helical" evidence="1">
    <location>
        <begin position="12"/>
        <end position="31"/>
    </location>
</feature>
<gene>
    <name evidence="2" type="ORF">SAMN04487775_10413</name>
</gene>